<dbReference type="InterPro" id="IPR016064">
    <property type="entry name" value="NAD/diacylglycerol_kinase_sf"/>
</dbReference>
<sequence>MPAKSIVIVNPNSKGGQTGNNWDSIKVILQKYFGNDLEFVFTEKSGDGTLFTRSYLEKGYENIIPIGGDGMINEVGNGFFKNVDRDRLRKIDIMTVEYNEILALTELDKINIDATMTILPGGTRNVLVRSLGLPSDFEECCKYLSESSTTSTDFIDIISAVVRTSTEKAENQFRIFLNAAEIGLGAEIIEKGKMIRDQISSRILSTITSVIATLPIYKSNSCQIIEGSTTSHKIVNSLTTKMTMGMVSNGSFLGGGFQAATKAEVSDGLLDTIVIKNSDSFKILQRLVNIKKGEEAMDNEEDIYYGQSQTVSWLTDYSNNITVSLDGEPVGILPAFFRVHPKCLKIKI</sequence>
<dbReference type="GO" id="GO:0005524">
    <property type="term" value="F:ATP binding"/>
    <property type="evidence" value="ECO:0007669"/>
    <property type="project" value="UniProtKB-KW"/>
</dbReference>
<dbReference type="GeneID" id="39422067"/>
<dbReference type="GO" id="GO:0016301">
    <property type="term" value="F:kinase activity"/>
    <property type="evidence" value="ECO:0007669"/>
    <property type="project" value="UniProtKB-KW"/>
</dbReference>
<dbReference type="InterPro" id="IPR001206">
    <property type="entry name" value="Diacylglycerol_kinase_cat_dom"/>
</dbReference>
<dbReference type="PROSITE" id="PS50146">
    <property type="entry name" value="DAGK"/>
    <property type="match status" value="1"/>
</dbReference>
<feature type="domain" description="DAGKc" evidence="5">
    <location>
        <begin position="1"/>
        <end position="164"/>
    </location>
</feature>
<dbReference type="InterPro" id="IPR050187">
    <property type="entry name" value="Lipid_Phosphate_FormReg"/>
</dbReference>
<organism evidence="6 7">
    <name type="scientific">Candidatus Nitrosocosmicus franklandianus</name>
    <dbReference type="NCBI Taxonomy" id="1798806"/>
    <lineage>
        <taxon>Archaea</taxon>
        <taxon>Nitrososphaerota</taxon>
        <taxon>Nitrososphaeria</taxon>
        <taxon>Nitrososphaerales</taxon>
        <taxon>Nitrososphaeraceae</taxon>
        <taxon>Candidatus Nitrosocosmicus</taxon>
    </lineage>
</organism>
<gene>
    <name evidence="6" type="ORF">NFRAN_2962</name>
</gene>
<dbReference type="Gene3D" id="3.40.50.10330">
    <property type="entry name" value="Probable inorganic polyphosphate/atp-NAD kinase, domain 1"/>
    <property type="match status" value="1"/>
</dbReference>
<keyword evidence="4" id="KW-0067">ATP-binding</keyword>
<evidence type="ECO:0000256" key="3">
    <source>
        <dbReference type="ARBA" id="ARBA00022777"/>
    </source>
</evidence>
<keyword evidence="7" id="KW-1185">Reference proteome</keyword>
<evidence type="ECO:0000256" key="1">
    <source>
        <dbReference type="ARBA" id="ARBA00022679"/>
    </source>
</evidence>
<dbReference type="InterPro" id="IPR045540">
    <property type="entry name" value="YegS/DAGK_C"/>
</dbReference>
<dbReference type="RefSeq" id="WP_134485249.1">
    <property type="nucleotide sequence ID" value="NZ_LR216287.1"/>
</dbReference>
<dbReference type="AlphaFoldDB" id="A0A484IHZ9"/>
<evidence type="ECO:0000256" key="2">
    <source>
        <dbReference type="ARBA" id="ARBA00022741"/>
    </source>
</evidence>
<keyword evidence="1 6" id="KW-0808">Transferase</keyword>
<dbReference type="EC" id="2.7.1.-" evidence="6"/>
<keyword evidence="3 6" id="KW-0418">Kinase</keyword>
<proteinExistence type="predicted"/>
<dbReference type="GO" id="GO:0005886">
    <property type="term" value="C:plasma membrane"/>
    <property type="evidence" value="ECO:0007669"/>
    <property type="project" value="TreeGrafter"/>
</dbReference>
<dbReference type="PANTHER" id="PTHR12358">
    <property type="entry name" value="SPHINGOSINE KINASE"/>
    <property type="match status" value="1"/>
</dbReference>
<evidence type="ECO:0000259" key="5">
    <source>
        <dbReference type="PROSITE" id="PS50146"/>
    </source>
</evidence>
<dbReference type="EMBL" id="LR216287">
    <property type="protein sequence ID" value="VFJ15285.1"/>
    <property type="molecule type" value="Genomic_DNA"/>
</dbReference>
<dbReference type="InterPro" id="IPR017438">
    <property type="entry name" value="ATP-NAD_kinase_N"/>
</dbReference>
<accession>A0A484IHZ9</accession>
<dbReference type="KEGG" id="nfn:NFRAN_2962"/>
<evidence type="ECO:0000313" key="7">
    <source>
        <dbReference type="Proteomes" id="UP000294299"/>
    </source>
</evidence>
<evidence type="ECO:0000313" key="6">
    <source>
        <dbReference type="EMBL" id="VFJ15285.1"/>
    </source>
</evidence>
<dbReference type="PANTHER" id="PTHR12358:SF106">
    <property type="entry name" value="LIPID KINASE YEGS"/>
    <property type="match status" value="1"/>
</dbReference>
<dbReference type="Gene3D" id="2.60.200.40">
    <property type="match status" value="1"/>
</dbReference>
<keyword evidence="2" id="KW-0547">Nucleotide-binding</keyword>
<dbReference type="SUPFAM" id="SSF111331">
    <property type="entry name" value="NAD kinase/diacylglycerol kinase-like"/>
    <property type="match status" value="1"/>
</dbReference>
<evidence type="ECO:0000256" key="4">
    <source>
        <dbReference type="ARBA" id="ARBA00022840"/>
    </source>
</evidence>
<name>A0A484IHZ9_9ARCH</name>
<reference evidence="6 7" key="1">
    <citation type="submission" date="2019-02" db="EMBL/GenBank/DDBJ databases">
        <authorList>
            <person name="Lehtovirta-Morley E L."/>
        </authorList>
    </citation>
    <scope>NUCLEOTIDE SEQUENCE [LARGE SCALE GENOMIC DNA]</scope>
    <source>
        <strain evidence="6">NFRAN1</strain>
    </source>
</reference>
<dbReference type="Pfam" id="PF00781">
    <property type="entry name" value="DAGK_cat"/>
    <property type="match status" value="1"/>
</dbReference>
<dbReference type="Pfam" id="PF19279">
    <property type="entry name" value="YegS_C"/>
    <property type="match status" value="1"/>
</dbReference>
<dbReference type="OrthoDB" id="10280at2157"/>
<dbReference type="Proteomes" id="UP000294299">
    <property type="component" value="Chromosome NFRAN"/>
</dbReference>
<protein>
    <submittedName>
        <fullName evidence="6">Putative lipid kinase</fullName>
        <ecNumber evidence="6">2.7.1.-</ecNumber>
    </submittedName>
</protein>